<sequence>MNMYRSVTPMSALLSFVMCLSLLFGATSRPVPAVASYSNPAQAFAFDEGQGSGAANSVSGVPHAISGTPAWVPGKVGQALDFDGQTTSVVMDAFDKTAFTMTAWIKPRSYAYNHFIVGQGVSSTQQNMFNWWVNDGKLFFLPSDSAGNGFGLWPFSTAEDSVPLDEWTHVAVSRNGNVFKLYVNGAPAASKSASGAIDLSGNPNPLRIGAQNTSAGEPMGVFDGAIDELTIYSEALTDMQIAAIATEGGGTLTETTYYVDSAAGNDINAGTLEDAPWRTLDKVNATTFQPGDRILLKAGSSWTGQLWPKGSGTEAKPIVVDQYGQGAKPAIHGAGLYQETVKLFNQQYWEINNLEITNVGEARQTRRAVWIEAQDIGTARHIHLKNLNIHDVNGQTEVQDLESGGIIVRVTGSATPTKFDDVLIADNTFTDVDSTGIFVRSNWRNRDTRTDGVGPWLGMTNVVIRGNDLNRTGGDAIVVCEGAAPLIEHNVAAHSYYDSVGYHAAIWAINSDDALFQYNEAYKTHNTLDGMAFDIDELCNNCVMQYNYSHDNEGGFMLLVGQRGEGTGYDRGGIVRYNVSENDGTALIQAVGRLDDYQVYNNTFYTGPGSNARFLMAPDGNNLPEGTLSFRNNIVYNLGTNMTYYCGNATCTFDSNTFYGNHDPSEPADANKLTTDPGLVAPGFGGIGRKTTDGYKLAGGSPSLGSGTSIAGNGGQDYWGNAVSASATPNRGAYNGSGMPDENVGGGILSYVINEGRTETRLVRSAEPTTATVKANKPITVSDAEGLSKTYYPGQGNLIYLTISPDALKLTGNVKDLKPGGKYSLLGGDAYRNDELPLRLKVDNTAAPRARIDAQFVLGDRTVPVRVAPGQTVEIALSVPGFETAGNYRVIGEILDGGKPVARLTKDLAVKEPLWMQARHLAVAESEMLRVTVRNESDRARTVEELAWAIGGAEGTERPNAEIAAGAELTIDLPLSGLEPSQRYPVTLALRAAGGLTLQYEGSIIAVTSLARQSLVVDGEPDDLTPIPGIELPRQGRIEIPGYGGARDLGGDVRVTWDEEHLYIAAAISDNRFSQNQSQGQIWLGDSIQFALSPGMPGDSGDWHEFGMALTPEGPQLYRWTGIGQPAGLVANAPLSVVRNEVRSETRYELALPWVELAPIAPTDGAFAFSLLVNDDDGEGRRGWIEWGGGIGGGKNPEQYLPVRPSGPIERELVGIAIPETLAYSAIPVSLTAVATYADGFKARAAHAHWSTSDPDIATVAEGVVTFTGHTGPVSITASYSGFEATVSAVVEELGQYYPFDEGQGTRTREANGGLNYDIEGTPVWVDGKVGKALLFYGNSIRIPPIAKTDFAFTAWIKPESDTYNHHILGQGTSGSQENMFNWWISNGRMYFLVSDAQGQGHGMWPFNTDAGSIPPGQWTHVAAAREGNEFRLYINGTRVLSKTVDPIQNQLDNPNAFRIGAQNGPDGNVSEGFHGAIDELRLYPEALGDERIRQIWLDTIAESEGAIP</sequence>
<name>A0A7Z2ZM66_9BACL</name>
<feature type="chain" id="PRO_5038670227" description="LamG-like jellyroll fold domain-containing protein" evidence="3">
    <location>
        <begin position="27"/>
        <end position="1509"/>
    </location>
</feature>
<proteinExistence type="predicted"/>
<evidence type="ECO:0000256" key="2">
    <source>
        <dbReference type="ARBA" id="ARBA00023157"/>
    </source>
</evidence>
<reference evidence="5 6" key="1">
    <citation type="submission" date="2020-04" db="EMBL/GenBank/DDBJ databases">
        <title>Genome sequencing of novel species.</title>
        <authorList>
            <person name="Heo J."/>
            <person name="Kim S.-J."/>
            <person name="Kim J.-S."/>
            <person name="Hong S.-B."/>
            <person name="Kwon S.-W."/>
        </authorList>
    </citation>
    <scope>NUCLEOTIDE SEQUENCE [LARGE SCALE GENOMIC DNA]</scope>
    <source>
        <strain evidence="5 6">MFER-1</strain>
    </source>
</reference>
<feature type="domain" description="LamG-like jellyroll fold" evidence="4">
    <location>
        <begin position="97"/>
        <end position="239"/>
    </location>
</feature>
<dbReference type="Pfam" id="PF13229">
    <property type="entry name" value="Beta_helix"/>
    <property type="match status" value="1"/>
</dbReference>
<feature type="domain" description="LamG-like jellyroll fold" evidence="4">
    <location>
        <begin position="1349"/>
        <end position="1491"/>
    </location>
</feature>
<dbReference type="Gene3D" id="2.160.20.10">
    <property type="entry name" value="Single-stranded right-handed beta-helix, Pectin lyase-like"/>
    <property type="match status" value="1"/>
</dbReference>
<dbReference type="SMART" id="SM00710">
    <property type="entry name" value="PbH1"/>
    <property type="match status" value="5"/>
</dbReference>
<dbReference type="EMBL" id="CP051680">
    <property type="protein sequence ID" value="QJD84649.1"/>
    <property type="molecule type" value="Genomic_DNA"/>
</dbReference>
<gene>
    <name evidence="5" type="ORF">HH215_16650</name>
</gene>
<dbReference type="Proteomes" id="UP000502248">
    <property type="component" value="Chromosome"/>
</dbReference>
<dbReference type="InterPro" id="IPR001791">
    <property type="entry name" value="Laminin_G"/>
</dbReference>
<dbReference type="InterPro" id="IPR011050">
    <property type="entry name" value="Pectin_lyase_fold/virulence"/>
</dbReference>
<dbReference type="CDD" id="cd09621">
    <property type="entry name" value="CBM9_like_5"/>
    <property type="match status" value="1"/>
</dbReference>
<dbReference type="InterPro" id="IPR039448">
    <property type="entry name" value="Beta_helix"/>
</dbReference>
<dbReference type="RefSeq" id="WP_169280930.1">
    <property type="nucleotide sequence ID" value="NZ_CP051680.1"/>
</dbReference>
<dbReference type="InterPro" id="IPR012334">
    <property type="entry name" value="Pectin_lyas_fold"/>
</dbReference>
<keyword evidence="1 3" id="KW-0732">Signal</keyword>
<dbReference type="Gene3D" id="2.60.40.1080">
    <property type="match status" value="1"/>
</dbReference>
<dbReference type="PANTHER" id="PTHR42535">
    <property type="entry name" value="OOKINETE PROTEIN, PUTATIVE-RELATED"/>
    <property type="match status" value="1"/>
</dbReference>
<accession>A0A7Z2ZM66</accession>
<evidence type="ECO:0000313" key="5">
    <source>
        <dbReference type="EMBL" id="QJD84649.1"/>
    </source>
</evidence>
<dbReference type="SMART" id="SM00560">
    <property type="entry name" value="LamGL"/>
    <property type="match status" value="2"/>
</dbReference>
<dbReference type="SUPFAM" id="SSF49899">
    <property type="entry name" value="Concanavalin A-like lectins/glucanases"/>
    <property type="match status" value="2"/>
</dbReference>
<dbReference type="Gene3D" id="2.60.40.1190">
    <property type="match status" value="1"/>
</dbReference>
<feature type="signal peptide" evidence="3">
    <location>
        <begin position="1"/>
        <end position="26"/>
    </location>
</feature>
<dbReference type="InterPro" id="IPR006626">
    <property type="entry name" value="PbH1"/>
</dbReference>
<evidence type="ECO:0000256" key="3">
    <source>
        <dbReference type="SAM" id="SignalP"/>
    </source>
</evidence>
<dbReference type="KEGG" id="cheb:HH215_16650"/>
<dbReference type="CDD" id="cd00110">
    <property type="entry name" value="LamG"/>
    <property type="match status" value="1"/>
</dbReference>
<dbReference type="InterPro" id="IPR006558">
    <property type="entry name" value="LamG-like"/>
</dbReference>
<dbReference type="InterPro" id="IPR013320">
    <property type="entry name" value="ConA-like_dom_sf"/>
</dbReference>
<evidence type="ECO:0000256" key="1">
    <source>
        <dbReference type="ARBA" id="ARBA00022729"/>
    </source>
</evidence>
<keyword evidence="6" id="KW-1185">Reference proteome</keyword>
<evidence type="ECO:0000313" key="6">
    <source>
        <dbReference type="Proteomes" id="UP000502248"/>
    </source>
</evidence>
<dbReference type="SUPFAM" id="SSF51126">
    <property type="entry name" value="Pectin lyase-like"/>
    <property type="match status" value="1"/>
</dbReference>
<protein>
    <recommendedName>
        <fullName evidence="4">LamG-like jellyroll fold domain-containing protein</fullName>
    </recommendedName>
</protein>
<dbReference type="SUPFAM" id="SSF49344">
    <property type="entry name" value="CBD9-like"/>
    <property type="match status" value="1"/>
</dbReference>
<dbReference type="Pfam" id="PF13385">
    <property type="entry name" value="Laminin_G_3"/>
    <property type="match status" value="2"/>
</dbReference>
<dbReference type="Gene3D" id="2.60.120.200">
    <property type="match status" value="2"/>
</dbReference>
<organism evidence="5 6">
    <name type="scientific">Cohnella herbarum</name>
    <dbReference type="NCBI Taxonomy" id="2728023"/>
    <lineage>
        <taxon>Bacteria</taxon>
        <taxon>Bacillati</taxon>
        <taxon>Bacillota</taxon>
        <taxon>Bacilli</taxon>
        <taxon>Bacillales</taxon>
        <taxon>Paenibacillaceae</taxon>
        <taxon>Cohnella</taxon>
    </lineage>
</organism>
<dbReference type="PANTHER" id="PTHR42535:SF2">
    <property type="entry name" value="CHROMOSOME UNDETERMINED SCAFFOLD_146, WHOLE GENOME SHOTGUN SEQUENCE"/>
    <property type="match status" value="1"/>
</dbReference>
<evidence type="ECO:0000259" key="4">
    <source>
        <dbReference type="SMART" id="SM00560"/>
    </source>
</evidence>
<keyword evidence="2" id="KW-1015">Disulfide bond</keyword>